<keyword evidence="7" id="KW-1185">Reference proteome</keyword>
<feature type="domain" description="HhH-GPD" evidence="5">
    <location>
        <begin position="51"/>
        <end position="205"/>
    </location>
</feature>
<dbReference type="InterPro" id="IPR011257">
    <property type="entry name" value="DNA_glycosylase"/>
</dbReference>
<dbReference type="Proteomes" id="UP001500928">
    <property type="component" value="Unassembled WGS sequence"/>
</dbReference>
<dbReference type="InterPro" id="IPR003265">
    <property type="entry name" value="HhH-GPD_domain"/>
</dbReference>
<evidence type="ECO:0000313" key="7">
    <source>
        <dbReference type="Proteomes" id="UP001500928"/>
    </source>
</evidence>
<evidence type="ECO:0000313" key="6">
    <source>
        <dbReference type="EMBL" id="GAA4797043.1"/>
    </source>
</evidence>
<keyword evidence="3" id="KW-0227">DNA damage</keyword>
<name>A0ABP9BNI0_9PSEU</name>
<accession>A0ABP9BNI0</accession>
<dbReference type="InterPro" id="IPR051912">
    <property type="entry name" value="Alkylbase_DNA_Glycosylase/TA"/>
</dbReference>
<organism evidence="6 7">
    <name type="scientific">Actinomycetospora chlora</name>
    <dbReference type="NCBI Taxonomy" id="663608"/>
    <lineage>
        <taxon>Bacteria</taxon>
        <taxon>Bacillati</taxon>
        <taxon>Actinomycetota</taxon>
        <taxon>Actinomycetes</taxon>
        <taxon>Pseudonocardiales</taxon>
        <taxon>Pseudonocardiaceae</taxon>
        <taxon>Actinomycetospora</taxon>
    </lineage>
</organism>
<dbReference type="CDD" id="cd00056">
    <property type="entry name" value="ENDO3c"/>
    <property type="match status" value="1"/>
</dbReference>
<keyword evidence="4" id="KW-0234">DNA repair</keyword>
<dbReference type="EC" id="3.2.2.21" evidence="2"/>
<reference evidence="7" key="1">
    <citation type="journal article" date="2019" name="Int. J. Syst. Evol. Microbiol.">
        <title>The Global Catalogue of Microorganisms (GCM) 10K type strain sequencing project: providing services to taxonomists for standard genome sequencing and annotation.</title>
        <authorList>
            <consortium name="The Broad Institute Genomics Platform"/>
            <consortium name="The Broad Institute Genome Sequencing Center for Infectious Disease"/>
            <person name="Wu L."/>
            <person name="Ma J."/>
        </authorList>
    </citation>
    <scope>NUCLEOTIDE SEQUENCE [LARGE SCALE GENOMIC DNA]</scope>
    <source>
        <strain evidence="7">JCM 17979</strain>
    </source>
</reference>
<evidence type="ECO:0000256" key="1">
    <source>
        <dbReference type="ARBA" id="ARBA00000086"/>
    </source>
</evidence>
<dbReference type="PANTHER" id="PTHR43003:SF5">
    <property type="entry name" value="DNA-3-METHYLADENINE GLYCOSYLASE"/>
    <property type="match status" value="1"/>
</dbReference>
<comment type="catalytic activity">
    <reaction evidence="1">
        <text>Hydrolysis of alkylated DNA, releasing 3-methyladenine, 3-methylguanine, 7-methylguanine and 7-methyladenine.</text>
        <dbReference type="EC" id="3.2.2.21"/>
    </reaction>
</comment>
<dbReference type="SUPFAM" id="SSF48150">
    <property type="entry name" value="DNA-glycosylase"/>
    <property type="match status" value="1"/>
</dbReference>
<dbReference type="Gene3D" id="1.10.1670.40">
    <property type="match status" value="1"/>
</dbReference>
<evidence type="ECO:0000256" key="2">
    <source>
        <dbReference type="ARBA" id="ARBA00012000"/>
    </source>
</evidence>
<evidence type="ECO:0000256" key="4">
    <source>
        <dbReference type="ARBA" id="ARBA00023204"/>
    </source>
</evidence>
<dbReference type="Pfam" id="PF00730">
    <property type="entry name" value="HhH-GPD"/>
    <property type="match status" value="1"/>
</dbReference>
<evidence type="ECO:0000259" key="5">
    <source>
        <dbReference type="SMART" id="SM00478"/>
    </source>
</evidence>
<dbReference type="EMBL" id="BAABHO010000030">
    <property type="protein sequence ID" value="GAA4797043.1"/>
    <property type="molecule type" value="Genomic_DNA"/>
</dbReference>
<gene>
    <name evidence="6" type="ORF">GCM10023200_36490</name>
</gene>
<protein>
    <recommendedName>
        <fullName evidence="2">DNA-3-methyladenine glycosylase II</fullName>
        <ecNumber evidence="2">3.2.2.21</ecNumber>
    </recommendedName>
</protein>
<dbReference type="PANTHER" id="PTHR43003">
    <property type="entry name" value="DNA-3-METHYLADENINE GLYCOSYLASE"/>
    <property type="match status" value="1"/>
</dbReference>
<comment type="caution">
    <text evidence="6">The sequence shown here is derived from an EMBL/GenBank/DDBJ whole genome shotgun (WGS) entry which is preliminary data.</text>
</comment>
<dbReference type="Gene3D" id="1.10.340.30">
    <property type="entry name" value="Hypothetical protein, domain 2"/>
    <property type="match status" value="1"/>
</dbReference>
<dbReference type="SMART" id="SM00478">
    <property type="entry name" value="ENDO3c"/>
    <property type="match status" value="1"/>
</dbReference>
<proteinExistence type="predicted"/>
<sequence>MTTLLSEPHRAAATGLAARDATIARLAERYGLPTFTAPSQTAFAFLARSITHQQLSTRSAEAIHGRLLAALGGEVTAPGLRALPDDELRRVGMSQAKIASLRDLAARVDEGALALDRAVLAAQDDATVVAALTAVRGIGRWTAEMFLLFQLLRLDVWPTGDLAIRKGYAAGWGTAVPSARELDVLGEAFRPVRTVAAWYCWAVLGQAPGPGIG</sequence>
<dbReference type="RefSeq" id="WP_345418132.1">
    <property type="nucleotide sequence ID" value="NZ_BAABHO010000030.1"/>
</dbReference>
<evidence type="ECO:0000256" key="3">
    <source>
        <dbReference type="ARBA" id="ARBA00022763"/>
    </source>
</evidence>